<sequence>MTDLIQRYFDLAVSDLEAWFELFADDVVVEDDGRTHRGIAEVRAWRSDVPSVSYTVIDVSTDDGYPIATADIAGDFPGSPIALRYHFIDIDDDQIRHLAIRP</sequence>
<gene>
    <name evidence="2" type="ORF">ESP70_014355</name>
</gene>
<accession>A0A5M4FBS2</accession>
<dbReference type="RefSeq" id="WP_149690008.1">
    <property type="nucleotide sequence ID" value="NZ_SDPQ02000003.1"/>
</dbReference>
<proteinExistence type="predicted"/>
<dbReference type="InterPro" id="IPR037401">
    <property type="entry name" value="SnoaL-like"/>
</dbReference>
<protein>
    <submittedName>
        <fullName evidence="2">Nuclear transport factor 2 family protein</fullName>
    </submittedName>
</protein>
<comment type="caution">
    <text evidence="2">The sequence shown here is derived from an EMBL/GenBank/DDBJ whole genome shotgun (WGS) entry which is preliminary data.</text>
</comment>
<dbReference type="Pfam" id="PF12680">
    <property type="entry name" value="SnoaL_2"/>
    <property type="match status" value="1"/>
</dbReference>
<dbReference type="AlphaFoldDB" id="A0A5M4FBS2"/>
<evidence type="ECO:0000313" key="2">
    <source>
        <dbReference type="EMBL" id="KAA1395342.1"/>
    </source>
</evidence>
<reference evidence="2" key="1">
    <citation type="submission" date="2019-09" db="EMBL/GenBank/DDBJ databases">
        <authorList>
            <person name="Li J."/>
        </authorList>
    </citation>
    <scope>NUCLEOTIDE SEQUENCE [LARGE SCALE GENOMIC DNA]</scope>
    <source>
        <strain evidence="2">JCM 14732</strain>
    </source>
</reference>
<dbReference type="InterPro" id="IPR032710">
    <property type="entry name" value="NTF2-like_dom_sf"/>
</dbReference>
<keyword evidence="3" id="KW-1185">Reference proteome</keyword>
<evidence type="ECO:0000313" key="3">
    <source>
        <dbReference type="Proteomes" id="UP000380867"/>
    </source>
</evidence>
<dbReference type="EMBL" id="SDPQ02000003">
    <property type="protein sequence ID" value="KAA1395342.1"/>
    <property type="molecule type" value="Genomic_DNA"/>
</dbReference>
<dbReference type="Gene3D" id="3.10.450.50">
    <property type="match status" value="1"/>
</dbReference>
<dbReference type="Proteomes" id="UP000380867">
    <property type="component" value="Unassembled WGS sequence"/>
</dbReference>
<feature type="domain" description="SnoaL-like" evidence="1">
    <location>
        <begin position="6"/>
        <end position="95"/>
    </location>
</feature>
<dbReference type="SUPFAM" id="SSF54427">
    <property type="entry name" value="NTF2-like"/>
    <property type="match status" value="1"/>
</dbReference>
<dbReference type="OrthoDB" id="8684708at2"/>
<name>A0A5M4FBS2_9ACTN</name>
<evidence type="ECO:0000259" key="1">
    <source>
        <dbReference type="Pfam" id="PF12680"/>
    </source>
</evidence>
<organism evidence="2 3">
    <name type="scientific">Aeromicrobium ginsengisoli</name>
    <dbReference type="NCBI Taxonomy" id="363867"/>
    <lineage>
        <taxon>Bacteria</taxon>
        <taxon>Bacillati</taxon>
        <taxon>Actinomycetota</taxon>
        <taxon>Actinomycetes</taxon>
        <taxon>Propionibacteriales</taxon>
        <taxon>Nocardioidaceae</taxon>
        <taxon>Aeromicrobium</taxon>
    </lineage>
</organism>